<feature type="compositionally biased region" description="Acidic residues" evidence="3">
    <location>
        <begin position="374"/>
        <end position="416"/>
    </location>
</feature>
<dbReference type="SMART" id="SM00327">
    <property type="entry name" value="VWA"/>
    <property type="match status" value="1"/>
</dbReference>
<dbReference type="RefSeq" id="WP_102162764.1">
    <property type="nucleotide sequence ID" value="NZ_PNFZ01000007.1"/>
</dbReference>
<dbReference type="AlphaFoldDB" id="A0A2N6PFF8"/>
<evidence type="ECO:0000256" key="2">
    <source>
        <dbReference type="ARBA" id="ARBA00022737"/>
    </source>
</evidence>
<keyword evidence="8" id="KW-1185">Reference proteome</keyword>
<dbReference type="PROSITE" id="PS50234">
    <property type="entry name" value="VWFA"/>
    <property type="match status" value="1"/>
</dbReference>
<dbReference type="PROSITE" id="PS51318">
    <property type="entry name" value="TAT"/>
    <property type="match status" value="1"/>
</dbReference>
<evidence type="ECO:0000259" key="6">
    <source>
        <dbReference type="PROSITE" id="PS50234"/>
    </source>
</evidence>
<name>A0A2N6PFF8_9MICO</name>
<feature type="domain" description="VWFA" evidence="6">
    <location>
        <begin position="54"/>
        <end position="246"/>
    </location>
</feature>
<evidence type="ECO:0000256" key="5">
    <source>
        <dbReference type="SAM" id="SignalP"/>
    </source>
</evidence>
<keyword evidence="4" id="KW-0812">Transmembrane</keyword>
<accession>A0A2N6PFF8</accession>
<dbReference type="Pfam" id="PF00092">
    <property type="entry name" value="VWA"/>
    <property type="match status" value="1"/>
</dbReference>
<keyword evidence="1 5" id="KW-0732">Signal</keyword>
<evidence type="ECO:0000256" key="4">
    <source>
        <dbReference type="SAM" id="Phobius"/>
    </source>
</evidence>
<dbReference type="InterPro" id="IPR002035">
    <property type="entry name" value="VWF_A"/>
</dbReference>
<proteinExistence type="predicted"/>
<dbReference type="Proteomes" id="UP000235703">
    <property type="component" value="Unassembled WGS sequence"/>
</dbReference>
<evidence type="ECO:0000256" key="1">
    <source>
        <dbReference type="ARBA" id="ARBA00022729"/>
    </source>
</evidence>
<protein>
    <recommendedName>
        <fullName evidence="6">VWFA domain-containing protein</fullName>
    </recommendedName>
</protein>
<keyword evidence="4" id="KW-0472">Membrane</keyword>
<sequence length="496" mass="51566">MTPPTRSRGFRSLLAATAAGSLVAATAFIGASPAAAQSIEPAPNPSLPDRCGLNLGIVLDLSNSLTDADVEKSKEAAKGVVDTLTGTPSSVGVQTFATFSPAGDNADIPVTSIAESGNAAGVKDRIDGLTRPARSDGGTNWDRGIAQAQGKSYDAVLFVTDGKPTAYGTPGEGDNTDRGSRFDQIDLDTAITSANGVKGEGTKMVGIAVGSEPTIENIVQISGPNENSDYFSADDYNQLGERLRQIAAATCEGSVTVLKKTQIGEAEPEPAEGWDFTATNADPAQATTDENGVANFSYEDLVSNPTVDTTITETLKDDFTLLQQDGKNAVCRETSGEEPVDVPVENAGETGFSLTVEREQVVTCTVVNSKAGDDPTEEPTEDPTDDPTETPTDDPTEQPTDDPSDDPTDTPSDDPTDQPSDQPSDEPSDEPSDKPSDKPGDDDGKDDDGRDEDGSGRDDDRDLPRTGAEVGMSVGFGLALLATGAAAVALTRRNRA</sequence>
<dbReference type="Pfam" id="PF04886">
    <property type="entry name" value="PT"/>
    <property type="match status" value="1"/>
</dbReference>
<dbReference type="CDD" id="cd00198">
    <property type="entry name" value="vWFA"/>
    <property type="match status" value="1"/>
</dbReference>
<dbReference type="Gene3D" id="3.40.50.410">
    <property type="entry name" value="von Willebrand factor, type A domain"/>
    <property type="match status" value="1"/>
</dbReference>
<feature type="region of interest" description="Disordered" evidence="3">
    <location>
        <begin position="367"/>
        <end position="468"/>
    </location>
</feature>
<evidence type="ECO:0000256" key="3">
    <source>
        <dbReference type="SAM" id="MobiDB-lite"/>
    </source>
</evidence>
<organism evidence="7 8">
    <name type="scientific">Brevibacterium luteolum</name>
    <dbReference type="NCBI Taxonomy" id="199591"/>
    <lineage>
        <taxon>Bacteria</taxon>
        <taxon>Bacillati</taxon>
        <taxon>Actinomycetota</taxon>
        <taxon>Actinomycetes</taxon>
        <taxon>Micrococcales</taxon>
        <taxon>Brevibacteriaceae</taxon>
        <taxon>Brevibacterium</taxon>
    </lineage>
</organism>
<feature type="chain" id="PRO_5014885687" description="VWFA domain-containing protein" evidence="5">
    <location>
        <begin position="37"/>
        <end position="496"/>
    </location>
</feature>
<keyword evidence="4" id="KW-1133">Transmembrane helix</keyword>
<dbReference type="InterPro" id="IPR036465">
    <property type="entry name" value="vWFA_dom_sf"/>
</dbReference>
<dbReference type="EMBL" id="PNFZ01000007">
    <property type="protein sequence ID" value="PMB97415.1"/>
    <property type="molecule type" value="Genomic_DNA"/>
</dbReference>
<evidence type="ECO:0000313" key="8">
    <source>
        <dbReference type="Proteomes" id="UP000235703"/>
    </source>
</evidence>
<feature type="signal peptide" evidence="5">
    <location>
        <begin position="1"/>
        <end position="36"/>
    </location>
</feature>
<comment type="caution">
    <text evidence="7">The sequence shown here is derived from an EMBL/GenBank/DDBJ whole genome shotgun (WGS) entry which is preliminary data.</text>
</comment>
<dbReference type="SUPFAM" id="SSF53300">
    <property type="entry name" value="vWA-like"/>
    <property type="match status" value="1"/>
</dbReference>
<feature type="transmembrane region" description="Helical" evidence="4">
    <location>
        <begin position="470"/>
        <end position="490"/>
    </location>
</feature>
<dbReference type="InterPro" id="IPR006311">
    <property type="entry name" value="TAT_signal"/>
</dbReference>
<feature type="compositionally biased region" description="Basic and acidic residues" evidence="3">
    <location>
        <begin position="431"/>
        <end position="442"/>
    </location>
</feature>
<reference evidence="7 8" key="1">
    <citation type="submission" date="2017-09" db="EMBL/GenBank/DDBJ databases">
        <title>Bacterial strain isolated from the female urinary microbiota.</title>
        <authorList>
            <person name="Thomas-White K."/>
            <person name="Kumar N."/>
            <person name="Forster S."/>
            <person name="Putonti C."/>
            <person name="Lawley T."/>
            <person name="Wolfe A.J."/>
        </authorList>
    </citation>
    <scope>NUCLEOTIDE SEQUENCE [LARGE SCALE GENOMIC DNA]</scope>
    <source>
        <strain evidence="7 8">UMB0680</strain>
    </source>
</reference>
<dbReference type="OrthoDB" id="134475at2"/>
<gene>
    <name evidence="7" type="ORF">CJ198_11565</name>
</gene>
<feature type="compositionally biased region" description="Basic and acidic residues" evidence="3">
    <location>
        <begin position="452"/>
        <end position="464"/>
    </location>
</feature>
<evidence type="ECO:0000313" key="7">
    <source>
        <dbReference type="EMBL" id="PMB97415.1"/>
    </source>
</evidence>
<keyword evidence="2" id="KW-0677">Repeat</keyword>
<dbReference type="InterPro" id="IPR006970">
    <property type="entry name" value="PT"/>
</dbReference>